<protein>
    <submittedName>
        <fullName evidence="1">Uncharacterized protein</fullName>
    </submittedName>
</protein>
<comment type="caution">
    <text evidence="1">The sequence shown here is derived from an EMBL/GenBank/DDBJ whole genome shotgun (WGS) entry which is preliminary data.</text>
</comment>
<proteinExistence type="predicted"/>
<evidence type="ECO:0000313" key="2">
    <source>
        <dbReference type="Proteomes" id="UP000308886"/>
    </source>
</evidence>
<keyword evidence="2" id="KW-1185">Reference proteome</keyword>
<accession>A0AC61QQ08</accession>
<dbReference type="EMBL" id="SRZC01000012">
    <property type="protein sequence ID" value="TGX82072.1"/>
    <property type="molecule type" value="Genomic_DNA"/>
</dbReference>
<organism evidence="1 2">
    <name type="scientific">Palleniella muris</name>
    <dbReference type="NCBI Taxonomy" id="3038145"/>
    <lineage>
        <taxon>Bacteria</taxon>
        <taxon>Pseudomonadati</taxon>
        <taxon>Bacteroidota</taxon>
        <taxon>Bacteroidia</taxon>
        <taxon>Bacteroidales</taxon>
        <taxon>Prevotellaceae</taxon>
        <taxon>Palleniella</taxon>
    </lineage>
</organism>
<name>A0AC61QQ08_9BACT</name>
<sequence>MENRPYFSFYRSFKDTLNMLPVSDRLEVYEAICDYALDRIEPTFTTPMANILWVQLKATIDSQWTKFLNGTKGGCPKGTKKPTMNGNQNARKSENKTETKPNQNRDKTNSIVMYSKVKDKDNIMAATADKENNKFFVALREKFPTLAKFRSPLTEEEYGKLVADYGEQKVHEKMLALDNVVGAEKKYKSVNRTLRIWLKK</sequence>
<dbReference type="Proteomes" id="UP000308886">
    <property type="component" value="Unassembled WGS sequence"/>
</dbReference>
<reference evidence="1" key="1">
    <citation type="submission" date="2019-04" db="EMBL/GenBank/DDBJ databases">
        <title>Microbes associate with the intestines of laboratory mice.</title>
        <authorList>
            <person name="Navarre W."/>
            <person name="Wong E."/>
            <person name="Huang K."/>
            <person name="Tropini C."/>
            <person name="Ng K."/>
            <person name="Yu B."/>
        </authorList>
    </citation>
    <scope>NUCLEOTIDE SEQUENCE</scope>
    <source>
        <strain evidence="1">NM73_A23</strain>
    </source>
</reference>
<gene>
    <name evidence="1" type="ORF">E5358_08410</name>
</gene>
<evidence type="ECO:0000313" key="1">
    <source>
        <dbReference type="EMBL" id="TGX82072.1"/>
    </source>
</evidence>